<dbReference type="EMBL" id="JBEDUW010000231">
    <property type="protein sequence ID" value="KAK9903187.1"/>
    <property type="molecule type" value="Genomic_DNA"/>
</dbReference>
<proteinExistence type="predicted"/>
<evidence type="ECO:0000313" key="3">
    <source>
        <dbReference type="Proteomes" id="UP001457282"/>
    </source>
</evidence>
<sequence>MLTAKSVNPDVAISVDAGVSLYPLPRSPRRPVRSPVPLPPSIRSSSPARAPTGTATDQSLFGCINAHPASLQTDAANPSRSPLLFRKEERKLEKS</sequence>
<accession>A0AAW1VJW0</accession>
<evidence type="ECO:0000256" key="1">
    <source>
        <dbReference type="SAM" id="MobiDB-lite"/>
    </source>
</evidence>
<comment type="caution">
    <text evidence="2">The sequence shown here is derived from an EMBL/GenBank/DDBJ whole genome shotgun (WGS) entry which is preliminary data.</text>
</comment>
<organism evidence="2 3">
    <name type="scientific">Rubus argutus</name>
    <name type="common">Southern blackberry</name>
    <dbReference type="NCBI Taxonomy" id="59490"/>
    <lineage>
        <taxon>Eukaryota</taxon>
        <taxon>Viridiplantae</taxon>
        <taxon>Streptophyta</taxon>
        <taxon>Embryophyta</taxon>
        <taxon>Tracheophyta</taxon>
        <taxon>Spermatophyta</taxon>
        <taxon>Magnoliopsida</taxon>
        <taxon>eudicotyledons</taxon>
        <taxon>Gunneridae</taxon>
        <taxon>Pentapetalae</taxon>
        <taxon>rosids</taxon>
        <taxon>fabids</taxon>
        <taxon>Rosales</taxon>
        <taxon>Rosaceae</taxon>
        <taxon>Rosoideae</taxon>
        <taxon>Rosoideae incertae sedis</taxon>
        <taxon>Rubus</taxon>
    </lineage>
</organism>
<keyword evidence="3" id="KW-1185">Reference proteome</keyword>
<feature type="compositionally biased region" description="Basic and acidic residues" evidence="1">
    <location>
        <begin position="85"/>
        <end position="95"/>
    </location>
</feature>
<gene>
    <name evidence="2" type="ORF">M0R45_001153</name>
</gene>
<evidence type="ECO:0000313" key="2">
    <source>
        <dbReference type="EMBL" id="KAK9903187.1"/>
    </source>
</evidence>
<feature type="compositionally biased region" description="Polar residues" evidence="1">
    <location>
        <begin position="71"/>
        <end position="80"/>
    </location>
</feature>
<feature type="region of interest" description="Disordered" evidence="1">
    <location>
        <begin position="71"/>
        <end position="95"/>
    </location>
</feature>
<feature type="compositionally biased region" description="Low complexity" evidence="1">
    <location>
        <begin position="41"/>
        <end position="51"/>
    </location>
</feature>
<protein>
    <submittedName>
        <fullName evidence="2">Uncharacterized protein</fullName>
    </submittedName>
</protein>
<reference evidence="2 3" key="1">
    <citation type="journal article" date="2023" name="G3 (Bethesda)">
        <title>A chromosome-length genome assembly and annotation of blackberry (Rubus argutus, cv. 'Hillquist').</title>
        <authorList>
            <person name="Bruna T."/>
            <person name="Aryal R."/>
            <person name="Dudchenko O."/>
            <person name="Sargent D.J."/>
            <person name="Mead D."/>
            <person name="Buti M."/>
            <person name="Cavallini A."/>
            <person name="Hytonen T."/>
            <person name="Andres J."/>
            <person name="Pham M."/>
            <person name="Weisz D."/>
            <person name="Mascagni F."/>
            <person name="Usai G."/>
            <person name="Natali L."/>
            <person name="Bassil N."/>
            <person name="Fernandez G.E."/>
            <person name="Lomsadze A."/>
            <person name="Armour M."/>
            <person name="Olukolu B."/>
            <person name="Poorten T."/>
            <person name="Britton C."/>
            <person name="Davik J."/>
            <person name="Ashrafi H."/>
            <person name="Aiden E.L."/>
            <person name="Borodovsky M."/>
            <person name="Worthington M."/>
        </authorList>
    </citation>
    <scope>NUCLEOTIDE SEQUENCE [LARGE SCALE GENOMIC DNA]</scope>
    <source>
        <strain evidence="2">PI 553951</strain>
    </source>
</reference>
<feature type="region of interest" description="Disordered" evidence="1">
    <location>
        <begin position="22"/>
        <end position="58"/>
    </location>
</feature>
<dbReference type="AlphaFoldDB" id="A0AAW1VJW0"/>
<dbReference type="Proteomes" id="UP001457282">
    <property type="component" value="Unassembled WGS sequence"/>
</dbReference>
<name>A0AAW1VJW0_RUBAR</name>